<gene>
    <name evidence="1" type="ORF">IHE45_04G060100</name>
</gene>
<name>A0ACB7WCA1_DIOAL</name>
<proteinExistence type="predicted"/>
<keyword evidence="1" id="KW-0238">DNA-binding</keyword>
<organism evidence="1 2">
    <name type="scientific">Dioscorea alata</name>
    <name type="common">Purple yam</name>
    <dbReference type="NCBI Taxonomy" id="55571"/>
    <lineage>
        <taxon>Eukaryota</taxon>
        <taxon>Viridiplantae</taxon>
        <taxon>Streptophyta</taxon>
        <taxon>Embryophyta</taxon>
        <taxon>Tracheophyta</taxon>
        <taxon>Spermatophyta</taxon>
        <taxon>Magnoliopsida</taxon>
        <taxon>Liliopsida</taxon>
        <taxon>Dioscoreales</taxon>
        <taxon>Dioscoreaceae</taxon>
        <taxon>Dioscorea</taxon>
    </lineage>
</organism>
<keyword evidence="2" id="KW-1185">Reference proteome</keyword>
<dbReference type="Proteomes" id="UP000827976">
    <property type="component" value="Chromosome 4"/>
</dbReference>
<keyword evidence="1" id="KW-0371">Homeobox</keyword>
<dbReference type="EMBL" id="CM037014">
    <property type="protein sequence ID" value="KAH7685734.1"/>
    <property type="molecule type" value="Genomic_DNA"/>
</dbReference>
<sequence length="735" mass="82895">MDHHSSSSKSQTKDFFSTPALSLSLAGVFRNVKEKVVEDGEEENGVEKSSSENNGGAWQSEDDVVEVDEDGEVGNGKKRKKYHRHTADQIRVMEGLFKDSPHPDEKQREQLSKQLGLAPRQVKFWFQNRRTQIKAIQERHENSLLKTEMEKLQEENKSLREMIKKACCPNCGLAISNKDTVMTPEEQQLRIENARLKAEIGKLRRMTEVKNGTSQQSLSIMASADELVNPISMDCHNGFFGLEKSMMLETLEHALEELIKMATLQEPLWIRSFETGREILNYDEYIQEFSPKISSNGNVRNRIEASRESGIVFLDISSLLKAFMDAKKWKEMFPCMISKAATMYTIFNGENGNINGSAQLMFTELQMLTPMVPTREIYFVRYCKKLSNDRWAILDVSIDEIEDNIDVSLMKCRKRPSGCIIEEKPNGHCMVTWVEHMECQKGPIPSIYRSIISTGLAFGAHHWVATLQLQCERIVFFMATNVPTKDSNGVSNIAGRRSILKLAQRMTSSFCEAIGSSKCRSWTKASTKNHEEIFYTSRKNNNEPGEPHGLILCSVSSTWLPISSTTLYNFLREDSRRDDWDVMLFGGPTKTIASIAKGQDHGNMVTIHARSEENHSNPWVVQDSCKNSFEFMIVYSPVDVACMHAVMNGCDSNSIAILPCGFSIIPDNMGTRPLVITSKPEEKAIEEGSLLTIAFQMVASSSPSMEMSMGSLETINNLVSCTLCNIKEAMNYVDE</sequence>
<accession>A0ACB7WCA1</accession>
<evidence type="ECO:0000313" key="1">
    <source>
        <dbReference type="EMBL" id="KAH7685734.1"/>
    </source>
</evidence>
<protein>
    <submittedName>
        <fullName evidence="1">Homeobox-leucine zipper protein</fullName>
    </submittedName>
</protein>
<comment type="caution">
    <text evidence="1">The sequence shown here is derived from an EMBL/GenBank/DDBJ whole genome shotgun (WGS) entry which is preliminary data.</text>
</comment>
<evidence type="ECO:0000313" key="2">
    <source>
        <dbReference type="Proteomes" id="UP000827976"/>
    </source>
</evidence>
<reference evidence="2" key="1">
    <citation type="journal article" date="2022" name="Nat. Commun.">
        <title>Chromosome evolution and the genetic basis of agronomically important traits in greater yam.</title>
        <authorList>
            <person name="Bredeson J.V."/>
            <person name="Lyons J.B."/>
            <person name="Oniyinde I.O."/>
            <person name="Okereke N.R."/>
            <person name="Kolade O."/>
            <person name="Nnabue I."/>
            <person name="Nwadili C.O."/>
            <person name="Hribova E."/>
            <person name="Parker M."/>
            <person name="Nwogha J."/>
            <person name="Shu S."/>
            <person name="Carlson J."/>
            <person name="Kariba R."/>
            <person name="Muthemba S."/>
            <person name="Knop K."/>
            <person name="Barton G.J."/>
            <person name="Sherwood A.V."/>
            <person name="Lopez-Montes A."/>
            <person name="Asiedu R."/>
            <person name="Jamnadass R."/>
            <person name="Muchugi A."/>
            <person name="Goodstein D."/>
            <person name="Egesi C.N."/>
            <person name="Featherston J."/>
            <person name="Asfaw A."/>
            <person name="Simpson G.G."/>
            <person name="Dolezel J."/>
            <person name="Hendre P.S."/>
            <person name="Van Deynze A."/>
            <person name="Kumar P.L."/>
            <person name="Obidiegwu J.E."/>
            <person name="Bhattacharjee R."/>
            <person name="Rokhsar D.S."/>
        </authorList>
    </citation>
    <scope>NUCLEOTIDE SEQUENCE [LARGE SCALE GENOMIC DNA]</scope>
    <source>
        <strain evidence="2">cv. TDa95/00328</strain>
    </source>
</reference>